<feature type="region of interest" description="Disordered" evidence="1">
    <location>
        <begin position="123"/>
        <end position="173"/>
    </location>
</feature>
<proteinExistence type="predicted"/>
<sequence length="228" mass="26144">MAGAGEARPGRLHPLDEDEHPENQADEHHHAANQNPGATGVLGRRRRRRRYVDHGWRPIDDDYQHHQSNQQPYHQTTKHQHRLIHHCLPLTRLWVVLSSFWNGSLCPSLGRPANRHGRLLVKKGPGNDWGEPAHLPGPTGVGGIREPARRRKRPRSPRSLPPANRRDPPRVSSVLRCTEDEYSVAVGSSVSASDSDTQYHNTYTIMDMPSYVNRQWREKPVDWRHFNV</sequence>
<dbReference type="AlphaFoldDB" id="A0A160T5G0"/>
<evidence type="ECO:0000313" key="2">
    <source>
        <dbReference type="EMBL" id="CUS05621.1"/>
    </source>
</evidence>
<keyword evidence="3" id="KW-1185">Reference proteome</keyword>
<protein>
    <submittedName>
        <fullName evidence="2">Uncharacterized protein</fullName>
    </submittedName>
</protein>
<dbReference type="Proteomes" id="UP000215027">
    <property type="component" value="Chromosome II"/>
</dbReference>
<reference evidence="2" key="1">
    <citation type="submission" date="2016-01" db="EMBL/GenBank/DDBJ databases">
        <authorList>
            <person name="Mcilroy J.S."/>
            <person name="Karst M S."/>
            <person name="Albertsen M."/>
        </authorList>
    </citation>
    <scope>NUCLEOTIDE SEQUENCE</scope>
    <source>
        <strain evidence="2">Cfx-K</strain>
    </source>
</reference>
<dbReference type="EMBL" id="LN890656">
    <property type="protein sequence ID" value="CUS05621.1"/>
    <property type="molecule type" value="Genomic_DNA"/>
</dbReference>
<dbReference type="KEGG" id="pbf:CFX0092_B0088"/>
<feature type="compositionally biased region" description="Basic and acidic residues" evidence="1">
    <location>
        <begin position="21"/>
        <end position="30"/>
    </location>
</feature>
<feature type="region of interest" description="Disordered" evidence="1">
    <location>
        <begin position="1"/>
        <end position="47"/>
    </location>
</feature>
<evidence type="ECO:0000256" key="1">
    <source>
        <dbReference type="SAM" id="MobiDB-lite"/>
    </source>
</evidence>
<gene>
    <name evidence="2" type="ORF">CFX0092_B0088</name>
</gene>
<name>A0A160T5G0_9CHLR</name>
<evidence type="ECO:0000313" key="3">
    <source>
        <dbReference type="Proteomes" id="UP000215027"/>
    </source>
</evidence>
<organism evidence="2 3">
    <name type="scientific">Candidatus Promineifilum breve</name>
    <dbReference type="NCBI Taxonomy" id="1806508"/>
    <lineage>
        <taxon>Bacteria</taxon>
        <taxon>Bacillati</taxon>
        <taxon>Chloroflexota</taxon>
        <taxon>Ardenticatenia</taxon>
        <taxon>Candidatus Promineifilales</taxon>
        <taxon>Candidatus Promineifilaceae</taxon>
        <taxon>Candidatus Promineifilum</taxon>
    </lineage>
</organism>
<accession>A0A160T5G0</accession>